<dbReference type="eggNOG" id="KOG4138">
    <property type="taxonomic scope" value="Eukaryota"/>
</dbReference>
<dbReference type="Proteomes" id="UP000016665">
    <property type="component" value="Chromosome 1"/>
</dbReference>
<dbReference type="PANTHER" id="PTHR13639">
    <property type="entry name" value="CYTOCHROME C OXIDASE ASSEMBLY FACTOR 4 HOMOLOG, MITOCHONDRIAL"/>
    <property type="match status" value="1"/>
</dbReference>
<evidence type="ECO:0000313" key="3">
    <source>
        <dbReference type="Proteomes" id="UP000016665"/>
    </source>
</evidence>
<evidence type="ECO:0000313" key="2">
    <source>
        <dbReference type="Ensembl" id="ENSFALP00000015164.2"/>
    </source>
</evidence>
<reference evidence="2" key="3">
    <citation type="submission" date="2025-09" db="UniProtKB">
        <authorList>
            <consortium name="Ensembl"/>
        </authorList>
    </citation>
    <scope>IDENTIFICATION</scope>
</reference>
<feature type="region of interest" description="Disordered" evidence="1">
    <location>
        <begin position="1"/>
        <end position="30"/>
    </location>
</feature>
<dbReference type="STRING" id="59894.ENSFALP00000015164"/>
<sequence length="88" mass="9820">MGIGPPGRAGHAWSRPAAGQGGPEEDEDPLDARIARSGCLEQHRQLQECMAERRDWRHCQEQLRAFGACMAERQRRQQGAQSPARPTD</sequence>
<organism evidence="2 3">
    <name type="scientific">Ficedula albicollis</name>
    <name type="common">Collared flycatcher</name>
    <name type="synonym">Muscicapa albicollis</name>
    <dbReference type="NCBI Taxonomy" id="59894"/>
    <lineage>
        <taxon>Eukaryota</taxon>
        <taxon>Metazoa</taxon>
        <taxon>Chordata</taxon>
        <taxon>Craniata</taxon>
        <taxon>Vertebrata</taxon>
        <taxon>Euteleostomi</taxon>
        <taxon>Archelosauria</taxon>
        <taxon>Archosauria</taxon>
        <taxon>Dinosauria</taxon>
        <taxon>Saurischia</taxon>
        <taxon>Theropoda</taxon>
        <taxon>Coelurosauria</taxon>
        <taxon>Aves</taxon>
        <taxon>Neognathae</taxon>
        <taxon>Neoaves</taxon>
        <taxon>Telluraves</taxon>
        <taxon>Australaves</taxon>
        <taxon>Passeriformes</taxon>
        <taxon>Muscicapidae</taxon>
        <taxon>Ficedula</taxon>
    </lineage>
</organism>
<evidence type="ECO:0008006" key="4">
    <source>
        <dbReference type="Google" id="ProtNLM"/>
    </source>
</evidence>
<proteinExistence type="predicted"/>
<evidence type="ECO:0000256" key="1">
    <source>
        <dbReference type="SAM" id="MobiDB-lite"/>
    </source>
</evidence>
<dbReference type="HOGENOM" id="CLU_169171_2_0_1"/>
<reference evidence="2 3" key="1">
    <citation type="journal article" date="2012" name="Nature">
        <title>The genomic landscape of species divergence in Ficedula flycatchers.</title>
        <authorList>
            <person name="Ellegren H."/>
            <person name="Smeds L."/>
            <person name="Burri R."/>
            <person name="Olason P.I."/>
            <person name="Backstrom N."/>
            <person name="Kawakami T."/>
            <person name="Kunstner A."/>
            <person name="Makinen H."/>
            <person name="Nadachowska-Brzyska K."/>
            <person name="Qvarnstrom A."/>
            <person name="Uebbing S."/>
            <person name="Wolf J.B."/>
        </authorList>
    </citation>
    <scope>NUCLEOTIDE SEQUENCE [LARGE SCALE GENOMIC DNA]</scope>
</reference>
<dbReference type="Ensembl" id="ENSFALT00000015229.2">
    <property type="protein sequence ID" value="ENSFALP00000015164.2"/>
    <property type="gene ID" value="ENSFALG00000014549.2"/>
</dbReference>
<dbReference type="PROSITE" id="PS51808">
    <property type="entry name" value="CHCH"/>
    <property type="match status" value="1"/>
</dbReference>
<reference evidence="2" key="2">
    <citation type="submission" date="2025-08" db="UniProtKB">
        <authorList>
            <consortium name="Ensembl"/>
        </authorList>
    </citation>
    <scope>IDENTIFICATION</scope>
</reference>
<dbReference type="GO" id="GO:0033617">
    <property type="term" value="P:mitochondrial respiratory chain complex IV assembly"/>
    <property type="evidence" value="ECO:0007669"/>
    <property type="project" value="InterPro"/>
</dbReference>
<accession>U3KJG0</accession>
<keyword evidence="3" id="KW-1185">Reference proteome</keyword>
<dbReference type="GeneTree" id="ENSGT00960000187460"/>
<protein>
    <recommendedName>
        <fullName evidence="4">Cytochrome c oxidase assembly factor 4 homolog</fullName>
    </recommendedName>
</protein>
<dbReference type="AlphaFoldDB" id="U3KJG0"/>
<dbReference type="GO" id="GO:0005758">
    <property type="term" value="C:mitochondrial intermembrane space"/>
    <property type="evidence" value="ECO:0007669"/>
    <property type="project" value="InterPro"/>
</dbReference>
<dbReference type="PANTHER" id="PTHR13639:SF2">
    <property type="entry name" value="CYTOCHROME C OXIDASE ASSEMBLY FACTOR 4 HOMOLOG, MITOCHONDRIAL"/>
    <property type="match status" value="1"/>
</dbReference>
<name>U3KJG0_FICAL</name>
<dbReference type="InterPro" id="IPR039870">
    <property type="entry name" value="Coa4-like"/>
</dbReference>